<evidence type="ECO:0000256" key="1">
    <source>
        <dbReference type="SAM" id="MobiDB-lite"/>
    </source>
</evidence>
<name>A0A9P0G3W2_9CUCU</name>
<dbReference type="Proteomes" id="UP001153636">
    <property type="component" value="Chromosome 11"/>
</dbReference>
<dbReference type="OrthoDB" id="3249161at2759"/>
<proteinExistence type="predicted"/>
<dbReference type="SUPFAM" id="SSF100939">
    <property type="entry name" value="SPOC domain-like"/>
    <property type="match status" value="1"/>
</dbReference>
<dbReference type="InterPro" id="IPR016194">
    <property type="entry name" value="SPOC-like_C_dom_sf"/>
</dbReference>
<dbReference type="InterPro" id="IPR036465">
    <property type="entry name" value="vWFA_dom_sf"/>
</dbReference>
<dbReference type="SUPFAM" id="SSF53300">
    <property type="entry name" value="vWA-like"/>
    <property type="match status" value="1"/>
</dbReference>
<dbReference type="AlphaFoldDB" id="A0A9P0G3W2"/>
<feature type="domain" description="Ku70/Ku80 N-terminal alpha/beta" evidence="2">
    <location>
        <begin position="27"/>
        <end position="228"/>
    </location>
</feature>
<dbReference type="InterPro" id="IPR005161">
    <property type="entry name" value="Ku_N"/>
</dbReference>
<organism evidence="3 4">
    <name type="scientific">Psylliodes chrysocephalus</name>
    <dbReference type="NCBI Taxonomy" id="3402493"/>
    <lineage>
        <taxon>Eukaryota</taxon>
        <taxon>Metazoa</taxon>
        <taxon>Ecdysozoa</taxon>
        <taxon>Arthropoda</taxon>
        <taxon>Hexapoda</taxon>
        <taxon>Insecta</taxon>
        <taxon>Pterygota</taxon>
        <taxon>Neoptera</taxon>
        <taxon>Endopterygota</taxon>
        <taxon>Coleoptera</taxon>
        <taxon>Polyphaga</taxon>
        <taxon>Cucujiformia</taxon>
        <taxon>Chrysomeloidea</taxon>
        <taxon>Chrysomelidae</taxon>
        <taxon>Galerucinae</taxon>
        <taxon>Alticini</taxon>
        <taxon>Psylliodes</taxon>
    </lineage>
</organism>
<feature type="region of interest" description="Disordered" evidence="1">
    <location>
        <begin position="490"/>
        <end position="510"/>
    </location>
</feature>
<dbReference type="PANTHER" id="PTHR12604">
    <property type="entry name" value="KU AUTOANTIGEN DNA HELICASE"/>
    <property type="match status" value="1"/>
</dbReference>
<reference evidence="3" key="1">
    <citation type="submission" date="2022-01" db="EMBL/GenBank/DDBJ databases">
        <authorList>
            <person name="King R."/>
        </authorList>
    </citation>
    <scope>NUCLEOTIDE SEQUENCE</scope>
</reference>
<sequence length="510" mass="58915">MYGNEEEHESDDDFDTEIFSPSFKPSYVVIAIDTHPGMFQKQQTSTPFRACLEACHNLADSLIFKQDSRSWSPFAVMLTGESTPLISFNNSILNTVKLLKDKLQLTDLELQQTHQRKGNLDLGGFFLTCKKIFHDVKSTFHKRTLIYISNDDRPIADKNSKFIALNEIKTFAVNQIEFQILPTIKSFNYKYFYNELYAILGSQKREEICTDAEGLTQKLSSTILAKINERKVLFYPFKGDSGRFLKCLRVHLFSNIQLSNSFMTTKGERVVNTMVPGDEKHVYSIKYVNEEKADSVKFDLSEKNAFQDFNLPKGITLLFVGDRQLDVGHVFSKPTLIKVDPKEEVPFFKKFWDNCVASNKVLVCCLKAWQPDRLRYVELIPVLVDNQQMFIEKRLPFGNEMSWPAAIEYPEEEENEERKSAIKELVDKLTFEFNPKMLPDVSFQKKKAYIKAKLLDAPMEEVETVVVDQEQLDEVLNEVVNNIKEKFDLVEEPKKRKGPQNPGPKNKKIK</sequence>
<dbReference type="EMBL" id="OV651823">
    <property type="protein sequence ID" value="CAH1101044.1"/>
    <property type="molecule type" value="Genomic_DNA"/>
</dbReference>
<protein>
    <recommendedName>
        <fullName evidence="2">Ku70/Ku80 N-terminal alpha/beta domain-containing protein</fullName>
    </recommendedName>
</protein>
<dbReference type="Gene3D" id="3.40.50.410">
    <property type="entry name" value="von Willebrand factor, type A domain"/>
    <property type="match status" value="1"/>
</dbReference>
<evidence type="ECO:0000313" key="4">
    <source>
        <dbReference type="Proteomes" id="UP001153636"/>
    </source>
</evidence>
<evidence type="ECO:0000259" key="2">
    <source>
        <dbReference type="Pfam" id="PF03731"/>
    </source>
</evidence>
<dbReference type="Gene3D" id="1.10.1600.10">
    <property type="match status" value="1"/>
</dbReference>
<dbReference type="PANTHER" id="PTHR12604:SF2">
    <property type="entry name" value="X-RAY REPAIR CROSS-COMPLEMENTING PROTEIN 6"/>
    <property type="match status" value="1"/>
</dbReference>
<dbReference type="GO" id="GO:0000723">
    <property type="term" value="P:telomere maintenance"/>
    <property type="evidence" value="ECO:0007669"/>
    <property type="project" value="TreeGrafter"/>
</dbReference>
<dbReference type="GO" id="GO:0042162">
    <property type="term" value="F:telomeric DNA binding"/>
    <property type="evidence" value="ECO:0007669"/>
    <property type="project" value="TreeGrafter"/>
</dbReference>
<accession>A0A9P0G3W2</accession>
<dbReference type="Pfam" id="PF03731">
    <property type="entry name" value="Ku_N"/>
    <property type="match status" value="1"/>
</dbReference>
<dbReference type="GO" id="GO:0043564">
    <property type="term" value="C:Ku70:Ku80 complex"/>
    <property type="evidence" value="ECO:0007669"/>
    <property type="project" value="TreeGrafter"/>
</dbReference>
<dbReference type="GO" id="GO:0003690">
    <property type="term" value="F:double-stranded DNA binding"/>
    <property type="evidence" value="ECO:0007669"/>
    <property type="project" value="TreeGrafter"/>
</dbReference>
<dbReference type="GO" id="GO:0006303">
    <property type="term" value="P:double-strand break repair via nonhomologous end joining"/>
    <property type="evidence" value="ECO:0007669"/>
    <property type="project" value="TreeGrafter"/>
</dbReference>
<gene>
    <name evidence="3" type="ORF">PSYICH_LOCUS2749</name>
</gene>
<evidence type="ECO:0000313" key="3">
    <source>
        <dbReference type="EMBL" id="CAH1101044.1"/>
    </source>
</evidence>
<keyword evidence="4" id="KW-1185">Reference proteome</keyword>